<evidence type="ECO:0000256" key="1">
    <source>
        <dbReference type="SAM" id="MobiDB-lite"/>
    </source>
</evidence>
<proteinExistence type="predicted"/>
<feature type="region of interest" description="Disordered" evidence="1">
    <location>
        <begin position="23"/>
        <end position="86"/>
    </location>
</feature>
<dbReference type="Proteomes" id="UP000028864">
    <property type="component" value="Unassembled WGS sequence"/>
</dbReference>
<reference evidence="2" key="2">
    <citation type="submission" date="2015-09" db="EMBL/GenBank/DDBJ databases">
        <title>Draft genome sequence of Mycobacterium neoaurum DSM 44074.</title>
        <authorList>
            <person name="Croce O."/>
            <person name="Robert C."/>
            <person name="Raoult D."/>
            <person name="Drancourt M."/>
        </authorList>
    </citation>
    <scope>NUCLEOTIDE SEQUENCE</scope>
    <source>
        <strain evidence="2">DSM 44074</strain>
    </source>
</reference>
<reference evidence="2" key="1">
    <citation type="submission" date="2014-05" db="EMBL/GenBank/DDBJ databases">
        <authorList>
            <person name="Urmite Genomes"/>
        </authorList>
    </citation>
    <scope>NUCLEOTIDE SEQUENCE</scope>
    <source>
        <strain evidence="2">DSM 44074</strain>
    </source>
</reference>
<dbReference type="EMBL" id="LK021342">
    <property type="protein sequence ID" value="CDQ47056.1"/>
    <property type="molecule type" value="Genomic_DNA"/>
</dbReference>
<name>A0AAV2WT90_MYCNE</name>
<evidence type="ECO:0000313" key="3">
    <source>
        <dbReference type="Proteomes" id="UP000028864"/>
    </source>
</evidence>
<gene>
    <name evidence="2" type="ORF">BN1047_04974</name>
</gene>
<evidence type="ECO:0000313" key="2">
    <source>
        <dbReference type="EMBL" id="CDQ47056.1"/>
    </source>
</evidence>
<accession>A0AAV2WT90</accession>
<feature type="compositionally biased region" description="Polar residues" evidence="1">
    <location>
        <begin position="30"/>
        <end position="40"/>
    </location>
</feature>
<protein>
    <submittedName>
        <fullName evidence="2">Uncharacterized protein</fullName>
    </submittedName>
</protein>
<feature type="compositionally biased region" description="Low complexity" evidence="1">
    <location>
        <begin position="59"/>
        <end position="71"/>
    </location>
</feature>
<sequence length="161" mass="17326">MRSASGMSVMLGTWRRYSWRAVRRPAKPRSQPSIMASENAHSAEVPQAAATSARHGSRAATAGPHSTAAAPISTAPREPQPTWGSHHPKIGAVCAKSRIRWGVLLISGVMVPRSRCGTTKAATSTITPMVNAASSRRPMRMAPHYGRPRWDPVPNKLDTCP</sequence>
<dbReference type="AlphaFoldDB" id="A0AAV2WT90"/>
<organism evidence="2 3">
    <name type="scientific">Mycolicibacterium neoaurum</name>
    <name type="common">Mycobacterium neoaurum</name>
    <dbReference type="NCBI Taxonomy" id="1795"/>
    <lineage>
        <taxon>Bacteria</taxon>
        <taxon>Bacillati</taxon>
        <taxon>Actinomycetota</taxon>
        <taxon>Actinomycetes</taxon>
        <taxon>Mycobacteriales</taxon>
        <taxon>Mycobacteriaceae</taxon>
        <taxon>Mycolicibacterium</taxon>
    </lineage>
</organism>